<accession>A0A165CYY8</accession>
<reference evidence="1 2" key="1">
    <citation type="journal article" date="2016" name="Mol. Biol. Evol.">
        <title>Comparative Genomics of Early-Diverging Mushroom-Forming Fungi Provides Insights into the Origins of Lignocellulose Decay Capabilities.</title>
        <authorList>
            <person name="Nagy L.G."/>
            <person name="Riley R."/>
            <person name="Tritt A."/>
            <person name="Adam C."/>
            <person name="Daum C."/>
            <person name="Floudas D."/>
            <person name="Sun H."/>
            <person name="Yadav J.S."/>
            <person name="Pangilinan J."/>
            <person name="Larsson K.H."/>
            <person name="Matsuura K."/>
            <person name="Barry K."/>
            <person name="Labutti K."/>
            <person name="Kuo R."/>
            <person name="Ohm R.A."/>
            <person name="Bhattacharya S.S."/>
            <person name="Shirouzu T."/>
            <person name="Yoshinaga Y."/>
            <person name="Martin F.M."/>
            <person name="Grigoriev I.V."/>
            <person name="Hibbett D.S."/>
        </authorList>
    </citation>
    <scope>NUCLEOTIDE SEQUENCE [LARGE SCALE GENOMIC DNA]</scope>
    <source>
        <strain evidence="1 2">93-53</strain>
    </source>
</reference>
<dbReference type="Gene3D" id="1.10.630.10">
    <property type="entry name" value="Cytochrome P450"/>
    <property type="match status" value="1"/>
</dbReference>
<dbReference type="Proteomes" id="UP000076871">
    <property type="component" value="Unassembled WGS sequence"/>
</dbReference>
<dbReference type="RefSeq" id="XP_040761518.1">
    <property type="nucleotide sequence ID" value="XM_040912948.1"/>
</dbReference>
<protein>
    <recommendedName>
        <fullName evidence="3">Cytochrome P450</fullName>
    </recommendedName>
</protein>
<proteinExistence type="predicted"/>
<dbReference type="EMBL" id="KV427641">
    <property type="protein sequence ID" value="KZT03778.1"/>
    <property type="molecule type" value="Genomic_DNA"/>
</dbReference>
<dbReference type="GO" id="GO:0020037">
    <property type="term" value="F:heme binding"/>
    <property type="evidence" value="ECO:0007669"/>
    <property type="project" value="InterPro"/>
</dbReference>
<dbReference type="AlphaFoldDB" id="A0A165CYY8"/>
<evidence type="ECO:0000313" key="1">
    <source>
        <dbReference type="EMBL" id="KZT03778.1"/>
    </source>
</evidence>
<dbReference type="GO" id="GO:0016705">
    <property type="term" value="F:oxidoreductase activity, acting on paired donors, with incorporation or reduction of molecular oxygen"/>
    <property type="evidence" value="ECO:0007669"/>
    <property type="project" value="InterPro"/>
</dbReference>
<gene>
    <name evidence="1" type="ORF">LAESUDRAFT_761627</name>
</gene>
<name>A0A165CYY8_9APHY</name>
<evidence type="ECO:0000313" key="2">
    <source>
        <dbReference type="Proteomes" id="UP000076871"/>
    </source>
</evidence>
<dbReference type="GO" id="GO:0005506">
    <property type="term" value="F:iron ion binding"/>
    <property type="evidence" value="ECO:0007669"/>
    <property type="project" value="InterPro"/>
</dbReference>
<dbReference type="InterPro" id="IPR036396">
    <property type="entry name" value="Cyt_P450_sf"/>
</dbReference>
<dbReference type="STRING" id="1314785.A0A165CYY8"/>
<dbReference type="GO" id="GO:0004497">
    <property type="term" value="F:monooxygenase activity"/>
    <property type="evidence" value="ECO:0007669"/>
    <property type="project" value="InterPro"/>
</dbReference>
<evidence type="ECO:0008006" key="3">
    <source>
        <dbReference type="Google" id="ProtNLM"/>
    </source>
</evidence>
<dbReference type="SUPFAM" id="SSF48264">
    <property type="entry name" value="Cytochrome P450"/>
    <property type="match status" value="1"/>
</dbReference>
<sequence length="293" mass="31846">MSTRWLIDANDRFGSWGGSIHLSELLGSSFRTATLSSIPAILLESNVAQSKFHPSPSARLVLPKFIPESTSPTVKSPAFRPPVANVLGRGADYAEGEEHKKMRRVLTTAFSPEVNKGIAEDIFECSEKLESRLTNRILSHGGGATVNINEHKFSCTLDIIDHRACRVGTTSNPTSPRKRRRFAHPGENHVNSGITFGAFIVMLIIRAFPDVFVLPLPAIKAGGRIRGITAFTPSSRPVECGAFNDCGRDILSILMTAKKEGESKDSYAYGGRLRDNGGSLSFMLLEIVGHPEG</sequence>
<dbReference type="InParanoid" id="A0A165CYY8"/>
<dbReference type="OrthoDB" id="1470350at2759"/>
<keyword evidence="2" id="KW-1185">Reference proteome</keyword>
<organism evidence="1 2">
    <name type="scientific">Laetiporus sulphureus 93-53</name>
    <dbReference type="NCBI Taxonomy" id="1314785"/>
    <lineage>
        <taxon>Eukaryota</taxon>
        <taxon>Fungi</taxon>
        <taxon>Dikarya</taxon>
        <taxon>Basidiomycota</taxon>
        <taxon>Agaricomycotina</taxon>
        <taxon>Agaricomycetes</taxon>
        <taxon>Polyporales</taxon>
        <taxon>Laetiporus</taxon>
    </lineage>
</organism>
<dbReference type="GeneID" id="63829976"/>